<dbReference type="Proteomes" id="UP000693970">
    <property type="component" value="Unassembled WGS sequence"/>
</dbReference>
<comment type="caution">
    <text evidence="3">The sequence shown here is derived from an EMBL/GenBank/DDBJ whole genome shotgun (WGS) entry which is preliminary data.</text>
</comment>
<organism evidence="3 4">
    <name type="scientific">Nitzschia inconspicua</name>
    <dbReference type="NCBI Taxonomy" id="303405"/>
    <lineage>
        <taxon>Eukaryota</taxon>
        <taxon>Sar</taxon>
        <taxon>Stramenopiles</taxon>
        <taxon>Ochrophyta</taxon>
        <taxon>Bacillariophyta</taxon>
        <taxon>Bacillariophyceae</taxon>
        <taxon>Bacillariophycidae</taxon>
        <taxon>Bacillariales</taxon>
        <taxon>Bacillariaceae</taxon>
        <taxon>Nitzschia</taxon>
    </lineage>
</organism>
<evidence type="ECO:0000256" key="1">
    <source>
        <dbReference type="SAM" id="MobiDB-lite"/>
    </source>
</evidence>
<proteinExistence type="predicted"/>
<accession>A0A9K3Q921</accession>
<reference evidence="3" key="1">
    <citation type="journal article" date="2021" name="Sci. Rep.">
        <title>Diploid genomic architecture of Nitzschia inconspicua, an elite biomass production diatom.</title>
        <authorList>
            <person name="Oliver A."/>
            <person name="Podell S."/>
            <person name="Pinowska A."/>
            <person name="Traller J.C."/>
            <person name="Smith S.R."/>
            <person name="McClure R."/>
            <person name="Beliaev A."/>
            <person name="Bohutskyi P."/>
            <person name="Hill E.A."/>
            <person name="Rabines A."/>
            <person name="Zheng H."/>
            <person name="Allen L.Z."/>
            <person name="Kuo A."/>
            <person name="Grigoriev I.V."/>
            <person name="Allen A.E."/>
            <person name="Hazlebeck D."/>
            <person name="Allen E.E."/>
        </authorList>
    </citation>
    <scope>NUCLEOTIDE SEQUENCE</scope>
    <source>
        <strain evidence="3">Hildebrandi</strain>
    </source>
</reference>
<feature type="region of interest" description="Disordered" evidence="1">
    <location>
        <begin position="306"/>
        <end position="354"/>
    </location>
</feature>
<name>A0A9K3Q921_9STRA</name>
<dbReference type="Pfam" id="PF20710">
    <property type="entry name" value="DUF6824"/>
    <property type="match status" value="1"/>
</dbReference>
<dbReference type="AlphaFoldDB" id="A0A9K3Q921"/>
<protein>
    <recommendedName>
        <fullName evidence="2">DUF6824 domain-containing protein</fullName>
    </recommendedName>
</protein>
<keyword evidence="4" id="KW-1185">Reference proteome</keyword>
<feature type="domain" description="DUF6824" evidence="2">
    <location>
        <begin position="214"/>
        <end position="297"/>
    </location>
</feature>
<reference evidence="3" key="2">
    <citation type="submission" date="2021-04" db="EMBL/GenBank/DDBJ databases">
        <authorList>
            <person name="Podell S."/>
        </authorList>
    </citation>
    <scope>NUCLEOTIDE SEQUENCE</scope>
    <source>
        <strain evidence="3">Hildebrandi</strain>
    </source>
</reference>
<sequence length="387" mass="43169">MNVAVMQQPTDLERKLLQQQKELQQLARSLQALSGNDGNSAAVGFVSSALPMSSSSCVFNGSTNPLAVGNQHQSFAAASFLYQNDHRANPNFMEELSFFRNASITNHEPIQQQAGLSTSCTSGIGQESWQLSHPVPIQNNFSLPVESHEQAYDPKPPIEKKIRMDEATGLASSTPLTSSKQIYSPCAITSNHVNQQLHYIGPSEHGQDYFDVYDVLSGRGGGTNAHPGNRYFRDLINMNRRTYLKSRKNNKPAISRAIVQAVRAKGGKFLKKCETTGLWYEIGDDSAREKTSQALRQRAPEIRKLLFGKEPYEQKQQDGSKEESLQQQHHCPSHLGDIHNTQQQEQQEQQQQQNTDCLLSLMVAEPTLPSVNHGSVKYEPSHSFSQY</sequence>
<evidence type="ECO:0000313" key="3">
    <source>
        <dbReference type="EMBL" id="KAG7374665.1"/>
    </source>
</evidence>
<gene>
    <name evidence="3" type="ORF">IV203_013760</name>
</gene>
<dbReference type="InterPro" id="IPR049227">
    <property type="entry name" value="DUF6824"/>
</dbReference>
<evidence type="ECO:0000259" key="2">
    <source>
        <dbReference type="Pfam" id="PF20710"/>
    </source>
</evidence>
<feature type="compositionally biased region" description="Basic and acidic residues" evidence="1">
    <location>
        <begin position="310"/>
        <end position="324"/>
    </location>
</feature>
<dbReference type="EMBL" id="JAGRRH010000001">
    <property type="protein sequence ID" value="KAG7374665.1"/>
    <property type="molecule type" value="Genomic_DNA"/>
</dbReference>
<feature type="compositionally biased region" description="Low complexity" evidence="1">
    <location>
        <begin position="342"/>
        <end position="353"/>
    </location>
</feature>
<evidence type="ECO:0000313" key="4">
    <source>
        <dbReference type="Proteomes" id="UP000693970"/>
    </source>
</evidence>
<dbReference type="OrthoDB" id="46330at2759"/>